<keyword evidence="3 6" id="KW-0812">Transmembrane</keyword>
<evidence type="ECO:0000259" key="7">
    <source>
        <dbReference type="Pfam" id="PF01061"/>
    </source>
</evidence>
<name>A0A8J4H1J7_9CHLO</name>
<feature type="transmembrane region" description="Helical" evidence="6">
    <location>
        <begin position="59"/>
        <end position="80"/>
    </location>
</feature>
<protein>
    <recommendedName>
        <fullName evidence="7">ABC-2 type transporter transmembrane domain-containing protein</fullName>
    </recommendedName>
</protein>
<accession>A0A8J4H1J7</accession>
<keyword evidence="5 6" id="KW-0472">Membrane</keyword>
<sequence length="105" mass="11709">IYCNRLPVYYKQRDHRFYSPAAYAVASVVMRLPEVVVQSVSYSVMVYFSVGFTMEGGRFLLFLLNMLLAGLNSVTTFTLLSSVMRNESATQGIGAVFLMVSTLVC</sequence>
<dbReference type="InterPro" id="IPR013525">
    <property type="entry name" value="ABC2_TM"/>
</dbReference>
<evidence type="ECO:0000313" key="8">
    <source>
        <dbReference type="EMBL" id="GIM17308.1"/>
    </source>
</evidence>
<keyword evidence="2" id="KW-0813">Transport</keyword>
<comment type="subcellular location">
    <subcellularLocation>
        <location evidence="1">Membrane</location>
        <topology evidence="1">Multi-pass membrane protein</topology>
    </subcellularLocation>
</comment>
<dbReference type="GO" id="GO:0140359">
    <property type="term" value="F:ABC-type transporter activity"/>
    <property type="evidence" value="ECO:0007669"/>
    <property type="project" value="InterPro"/>
</dbReference>
<reference evidence="8" key="1">
    <citation type="journal article" date="2021" name="Proc. Natl. Acad. Sci. U.S.A.">
        <title>Three genomes in the algal genus Volvox reveal the fate of a haploid sex-determining region after a transition to homothallism.</title>
        <authorList>
            <person name="Yamamoto K."/>
            <person name="Hamaji T."/>
            <person name="Kawai-Toyooka H."/>
            <person name="Matsuzaki R."/>
            <person name="Takahashi F."/>
            <person name="Nishimura Y."/>
            <person name="Kawachi M."/>
            <person name="Noguchi H."/>
            <person name="Minakuchi Y."/>
            <person name="Umen J.G."/>
            <person name="Toyoda A."/>
            <person name="Nozaki H."/>
        </authorList>
    </citation>
    <scope>NUCLEOTIDE SEQUENCE</scope>
    <source>
        <strain evidence="8">NIES-3785</strain>
    </source>
</reference>
<evidence type="ECO:0000313" key="9">
    <source>
        <dbReference type="Proteomes" id="UP000722791"/>
    </source>
</evidence>
<dbReference type="GO" id="GO:0016020">
    <property type="term" value="C:membrane"/>
    <property type="evidence" value="ECO:0007669"/>
    <property type="project" value="UniProtKB-SubCell"/>
</dbReference>
<dbReference type="Pfam" id="PF01061">
    <property type="entry name" value="ABC2_membrane"/>
    <property type="match status" value="1"/>
</dbReference>
<organism evidence="8 9">
    <name type="scientific">Volvox reticuliferus</name>
    <dbReference type="NCBI Taxonomy" id="1737510"/>
    <lineage>
        <taxon>Eukaryota</taxon>
        <taxon>Viridiplantae</taxon>
        <taxon>Chlorophyta</taxon>
        <taxon>core chlorophytes</taxon>
        <taxon>Chlorophyceae</taxon>
        <taxon>CS clade</taxon>
        <taxon>Chlamydomonadales</taxon>
        <taxon>Volvocaceae</taxon>
        <taxon>Volvox</taxon>
    </lineage>
</organism>
<feature type="transmembrane region" description="Helical" evidence="6">
    <location>
        <begin position="21"/>
        <end position="47"/>
    </location>
</feature>
<dbReference type="Proteomes" id="UP000722791">
    <property type="component" value="Unassembled WGS sequence"/>
</dbReference>
<comment type="caution">
    <text evidence="8">The sequence shown here is derived from an EMBL/GenBank/DDBJ whole genome shotgun (WGS) entry which is preliminary data.</text>
</comment>
<proteinExistence type="predicted"/>
<dbReference type="EMBL" id="BNCQ01000104">
    <property type="protein sequence ID" value="GIM17308.1"/>
    <property type="molecule type" value="Genomic_DNA"/>
</dbReference>
<evidence type="ECO:0000256" key="4">
    <source>
        <dbReference type="ARBA" id="ARBA00022989"/>
    </source>
</evidence>
<dbReference type="AlphaFoldDB" id="A0A8J4H1J7"/>
<keyword evidence="4 6" id="KW-1133">Transmembrane helix</keyword>
<evidence type="ECO:0000256" key="3">
    <source>
        <dbReference type="ARBA" id="ARBA00022692"/>
    </source>
</evidence>
<evidence type="ECO:0000256" key="6">
    <source>
        <dbReference type="SAM" id="Phobius"/>
    </source>
</evidence>
<feature type="non-terminal residue" evidence="8">
    <location>
        <position position="105"/>
    </location>
</feature>
<evidence type="ECO:0000256" key="2">
    <source>
        <dbReference type="ARBA" id="ARBA00022448"/>
    </source>
</evidence>
<feature type="domain" description="ABC-2 type transporter transmembrane" evidence="7">
    <location>
        <begin position="5"/>
        <end position="105"/>
    </location>
</feature>
<feature type="non-terminal residue" evidence="8">
    <location>
        <position position="1"/>
    </location>
</feature>
<evidence type="ECO:0000256" key="5">
    <source>
        <dbReference type="ARBA" id="ARBA00023136"/>
    </source>
</evidence>
<evidence type="ECO:0000256" key="1">
    <source>
        <dbReference type="ARBA" id="ARBA00004141"/>
    </source>
</evidence>
<dbReference type="PANTHER" id="PTHR19241">
    <property type="entry name" value="ATP-BINDING CASSETTE TRANSPORTER"/>
    <property type="match status" value="1"/>
</dbReference>
<dbReference type="GO" id="GO:0071944">
    <property type="term" value="C:cell periphery"/>
    <property type="evidence" value="ECO:0007669"/>
    <property type="project" value="UniProtKB-ARBA"/>
</dbReference>
<gene>
    <name evidence="8" type="ORF">Vretimale_19846</name>
</gene>